<evidence type="ECO:0000313" key="13">
    <source>
        <dbReference type="Proteomes" id="UP000683507"/>
    </source>
</evidence>
<evidence type="ECO:0000256" key="2">
    <source>
        <dbReference type="ARBA" id="ARBA00012438"/>
    </source>
</evidence>
<dbReference type="PROSITE" id="PS50005">
    <property type="entry name" value="TPR"/>
    <property type="match status" value="1"/>
</dbReference>
<dbReference type="PROSITE" id="PS50109">
    <property type="entry name" value="HIS_KIN"/>
    <property type="match status" value="1"/>
</dbReference>
<evidence type="ECO:0000256" key="10">
    <source>
        <dbReference type="SAM" id="Phobius"/>
    </source>
</evidence>
<comment type="catalytic activity">
    <reaction evidence="1">
        <text>ATP + protein L-histidine = ADP + protein N-phospho-L-histidine.</text>
        <dbReference type="EC" id="2.7.13.3"/>
    </reaction>
</comment>
<dbReference type="AlphaFoldDB" id="A0A916N875"/>
<proteinExistence type="predicted"/>
<dbReference type="InterPro" id="IPR011990">
    <property type="entry name" value="TPR-like_helical_dom_sf"/>
</dbReference>
<dbReference type="SUPFAM" id="SSF48452">
    <property type="entry name" value="TPR-like"/>
    <property type="match status" value="3"/>
</dbReference>
<dbReference type="PANTHER" id="PTHR24421">
    <property type="entry name" value="NITRATE/NITRITE SENSOR PROTEIN NARX-RELATED"/>
    <property type="match status" value="1"/>
</dbReference>
<feature type="transmembrane region" description="Helical" evidence="10">
    <location>
        <begin position="416"/>
        <end position="436"/>
    </location>
</feature>
<dbReference type="EMBL" id="OU015584">
    <property type="protein sequence ID" value="CAG5076494.1"/>
    <property type="molecule type" value="Genomic_DNA"/>
</dbReference>
<dbReference type="SMART" id="SM00028">
    <property type="entry name" value="TPR"/>
    <property type="match status" value="6"/>
</dbReference>
<dbReference type="GO" id="GO:0000155">
    <property type="term" value="F:phosphorelay sensor kinase activity"/>
    <property type="evidence" value="ECO:0007669"/>
    <property type="project" value="InterPro"/>
</dbReference>
<dbReference type="RefSeq" id="WP_258540366.1">
    <property type="nucleotide sequence ID" value="NZ_OU015584.1"/>
</dbReference>
<name>A0A916N875_9FLAO</name>
<dbReference type="GO" id="GO:0046983">
    <property type="term" value="F:protein dimerization activity"/>
    <property type="evidence" value="ECO:0007669"/>
    <property type="project" value="InterPro"/>
</dbReference>
<keyword evidence="4" id="KW-0808">Transferase</keyword>
<dbReference type="PANTHER" id="PTHR24421:SF10">
    <property type="entry name" value="NITRATE_NITRITE SENSOR PROTEIN NARQ"/>
    <property type="match status" value="1"/>
</dbReference>
<evidence type="ECO:0000313" key="12">
    <source>
        <dbReference type="EMBL" id="CAG5076494.1"/>
    </source>
</evidence>
<gene>
    <name evidence="12" type="ORF">CRYO30217_00121</name>
</gene>
<keyword evidence="3" id="KW-0597">Phosphoprotein</keyword>
<feature type="repeat" description="TPR" evidence="9">
    <location>
        <begin position="85"/>
        <end position="118"/>
    </location>
</feature>
<reference evidence="12" key="1">
    <citation type="submission" date="2021-04" db="EMBL/GenBank/DDBJ databases">
        <authorList>
            <person name="Rodrigo-Torres L."/>
            <person name="Arahal R. D."/>
            <person name="Lucena T."/>
        </authorList>
    </citation>
    <scope>NUCLEOTIDE SEQUENCE</scope>
    <source>
        <strain evidence="12">AS29M-1</strain>
    </source>
</reference>
<dbReference type="KEGG" id="ptan:CRYO30217_00121"/>
<evidence type="ECO:0000256" key="5">
    <source>
        <dbReference type="ARBA" id="ARBA00022741"/>
    </source>
</evidence>
<dbReference type="SUPFAM" id="SSF55874">
    <property type="entry name" value="ATPase domain of HSP90 chaperone/DNA topoisomerase II/histidine kinase"/>
    <property type="match status" value="1"/>
</dbReference>
<feature type="domain" description="Histidine kinase" evidence="11">
    <location>
        <begin position="570"/>
        <end position="655"/>
    </location>
</feature>
<dbReference type="Gene3D" id="1.20.5.1930">
    <property type="match status" value="1"/>
</dbReference>
<dbReference type="GO" id="GO:0016020">
    <property type="term" value="C:membrane"/>
    <property type="evidence" value="ECO:0007669"/>
    <property type="project" value="InterPro"/>
</dbReference>
<organism evidence="12 13">
    <name type="scientific">Parvicella tangerina</name>
    <dbReference type="NCBI Taxonomy" id="2829795"/>
    <lineage>
        <taxon>Bacteria</taxon>
        <taxon>Pseudomonadati</taxon>
        <taxon>Bacteroidota</taxon>
        <taxon>Flavobacteriia</taxon>
        <taxon>Flavobacteriales</taxon>
        <taxon>Parvicellaceae</taxon>
        <taxon>Parvicella</taxon>
    </lineage>
</organism>
<dbReference type="InterPro" id="IPR011712">
    <property type="entry name" value="Sig_transdc_His_kin_sub3_dim/P"/>
</dbReference>
<protein>
    <recommendedName>
        <fullName evidence="2">histidine kinase</fullName>
        <ecNumber evidence="2">2.7.13.3</ecNumber>
    </recommendedName>
</protein>
<dbReference type="InterPro" id="IPR005467">
    <property type="entry name" value="His_kinase_dom"/>
</dbReference>
<dbReference type="InterPro" id="IPR019734">
    <property type="entry name" value="TPR_rpt"/>
</dbReference>
<keyword evidence="9" id="KW-0802">TPR repeat</keyword>
<keyword evidence="10" id="KW-0812">Transmembrane</keyword>
<dbReference type="EC" id="2.7.13.3" evidence="2"/>
<keyword evidence="8" id="KW-0902">Two-component regulatory system</keyword>
<dbReference type="Pfam" id="PF13181">
    <property type="entry name" value="TPR_8"/>
    <property type="match status" value="1"/>
</dbReference>
<dbReference type="Proteomes" id="UP000683507">
    <property type="component" value="Chromosome"/>
</dbReference>
<dbReference type="Pfam" id="PF13374">
    <property type="entry name" value="TPR_10"/>
    <property type="match status" value="1"/>
</dbReference>
<sequence>MNFKFIEVFGVLLALIFCSKHLPAQNPEVVDSILMELPDLAKKDKSPYLTELSWQYILSDIDKSYKYALQALECAEFSKDSNQLSDAYNTLGAVYMKKTNYDSAIFFNERALEIRKAQNDIRGIGGSYSKLGNIYTDQGYMDKALDYQLKALKLFIECEDPYAEAQTYNNICQIYSYLDNFEMAIFYSNKCIRMYDELDYPYGEATAIANLALYYEEKNMLDSAIYFTKKSSEIFESINDWADLGNSENMLGIYLRKQGKDQEGLQHYLKALKIAEKNEDGFSMAQFRANAAAAYLDLNMLDSAYLFYTASLKKAKEFNLLRVERQCYDGLADYFERTNNYKQSLEYRKSYEKLNDSITNIEIQESMALADAKFQSTYNKQLVLEKENIIQKEQKEKALLSKQNAEKESQLRTTQLVFTFIGSLVILAGVVVFFWVNRVRLNREKQFAQNLAKEKEKGLQKIIQAQEQERSRIARDLHDGIVQDIVAIKMSLKRNDENAVSDLAGRLDKAASEVRAISHAMMPYALKELTLDEALGDLLSKALSNTGIEKDYDFLSYSGATLNDEQKVNVYRIVQELLNNTIKHSEAKKVTVMVSIRNNFLTLTYEDDGKGFDRTQKEAGLGVLNIESRVGVLRGEMKFESERGKGVLYILKIPL</sequence>
<evidence type="ECO:0000256" key="9">
    <source>
        <dbReference type="PROSITE-ProRule" id="PRU00339"/>
    </source>
</evidence>
<evidence type="ECO:0000256" key="3">
    <source>
        <dbReference type="ARBA" id="ARBA00022553"/>
    </source>
</evidence>
<dbReference type="Pfam" id="PF13424">
    <property type="entry name" value="TPR_12"/>
    <property type="match status" value="1"/>
</dbReference>
<evidence type="ECO:0000256" key="8">
    <source>
        <dbReference type="ARBA" id="ARBA00023012"/>
    </source>
</evidence>
<accession>A0A916N875</accession>
<dbReference type="CDD" id="cd16917">
    <property type="entry name" value="HATPase_UhpB-NarQ-NarX-like"/>
    <property type="match status" value="1"/>
</dbReference>
<evidence type="ECO:0000256" key="1">
    <source>
        <dbReference type="ARBA" id="ARBA00000085"/>
    </source>
</evidence>
<dbReference type="Pfam" id="PF02518">
    <property type="entry name" value="HATPase_c"/>
    <property type="match status" value="1"/>
</dbReference>
<dbReference type="InterPro" id="IPR036890">
    <property type="entry name" value="HATPase_C_sf"/>
</dbReference>
<keyword evidence="10" id="KW-0472">Membrane</keyword>
<evidence type="ECO:0000256" key="6">
    <source>
        <dbReference type="ARBA" id="ARBA00022777"/>
    </source>
</evidence>
<evidence type="ECO:0000256" key="7">
    <source>
        <dbReference type="ARBA" id="ARBA00022840"/>
    </source>
</evidence>
<dbReference type="InterPro" id="IPR050482">
    <property type="entry name" value="Sensor_HK_TwoCompSys"/>
</dbReference>
<dbReference type="GO" id="GO:0005524">
    <property type="term" value="F:ATP binding"/>
    <property type="evidence" value="ECO:0007669"/>
    <property type="project" value="UniProtKB-KW"/>
</dbReference>
<dbReference type="Gene3D" id="3.30.565.10">
    <property type="entry name" value="Histidine kinase-like ATPase, C-terminal domain"/>
    <property type="match status" value="1"/>
</dbReference>
<keyword evidence="7" id="KW-0067">ATP-binding</keyword>
<evidence type="ECO:0000259" key="11">
    <source>
        <dbReference type="PROSITE" id="PS50109"/>
    </source>
</evidence>
<keyword evidence="10" id="KW-1133">Transmembrane helix</keyword>
<keyword evidence="13" id="KW-1185">Reference proteome</keyword>
<dbReference type="InterPro" id="IPR003594">
    <property type="entry name" value="HATPase_dom"/>
</dbReference>
<keyword evidence="6" id="KW-0418">Kinase</keyword>
<dbReference type="Gene3D" id="1.25.40.10">
    <property type="entry name" value="Tetratricopeptide repeat domain"/>
    <property type="match status" value="2"/>
</dbReference>
<dbReference type="Pfam" id="PF07730">
    <property type="entry name" value="HisKA_3"/>
    <property type="match status" value="1"/>
</dbReference>
<evidence type="ECO:0000256" key="4">
    <source>
        <dbReference type="ARBA" id="ARBA00022679"/>
    </source>
</evidence>
<keyword evidence="5" id="KW-0547">Nucleotide-binding</keyword>